<dbReference type="InterPro" id="IPR005467">
    <property type="entry name" value="His_kinase_dom"/>
</dbReference>
<evidence type="ECO:0000256" key="3">
    <source>
        <dbReference type="ARBA" id="ARBA00022553"/>
    </source>
</evidence>
<evidence type="ECO:0000313" key="9">
    <source>
        <dbReference type="EMBL" id="MBL6459114.1"/>
    </source>
</evidence>
<keyword evidence="10" id="KW-1185">Reference proteome</keyword>
<organism evidence="9 10">
    <name type="scientific">Belnapia mucosa</name>
    <dbReference type="NCBI Taxonomy" id="2804532"/>
    <lineage>
        <taxon>Bacteria</taxon>
        <taxon>Pseudomonadati</taxon>
        <taxon>Pseudomonadota</taxon>
        <taxon>Alphaproteobacteria</taxon>
        <taxon>Acetobacterales</taxon>
        <taxon>Roseomonadaceae</taxon>
        <taxon>Belnapia</taxon>
    </lineage>
</organism>
<evidence type="ECO:0000313" key="10">
    <source>
        <dbReference type="Proteomes" id="UP000606490"/>
    </source>
</evidence>
<dbReference type="SMART" id="SM00387">
    <property type="entry name" value="HATPase_c"/>
    <property type="match status" value="1"/>
</dbReference>
<comment type="caution">
    <text evidence="9">The sequence shown here is derived from an EMBL/GenBank/DDBJ whole genome shotgun (WGS) entry which is preliminary data.</text>
</comment>
<dbReference type="EC" id="2.7.13.3" evidence="2"/>
<keyword evidence="4" id="KW-0808">Transferase</keyword>
<sequence>MSVARVHDSLQQSADIESVDLGETLRRLCDDLAAGVAGAAQRLEVEADSGLTVSSRTAVALSLVATELVTNALKYAYGPGEPGRVEVSAKARPSGGVEVRVCDFGRGLPPNWATRPRSDGGGLGMRVIRVMLERIGAELEVGSAEGPGTCFTVLV</sequence>
<comment type="catalytic activity">
    <reaction evidence="1">
        <text>ATP + protein L-histidine = ADP + protein N-phospho-L-histidine.</text>
        <dbReference type="EC" id="2.7.13.3"/>
    </reaction>
</comment>
<dbReference type="PANTHER" id="PTHR41523:SF8">
    <property type="entry name" value="ETHYLENE RESPONSE SENSOR PROTEIN"/>
    <property type="match status" value="1"/>
</dbReference>
<dbReference type="PRINTS" id="PR00344">
    <property type="entry name" value="BCTRLSENSOR"/>
</dbReference>
<evidence type="ECO:0000256" key="7">
    <source>
        <dbReference type="ARBA" id="ARBA00022840"/>
    </source>
</evidence>
<evidence type="ECO:0000256" key="4">
    <source>
        <dbReference type="ARBA" id="ARBA00022679"/>
    </source>
</evidence>
<dbReference type="SUPFAM" id="SSF55874">
    <property type="entry name" value="ATPase domain of HSP90 chaperone/DNA topoisomerase II/histidine kinase"/>
    <property type="match status" value="1"/>
</dbReference>
<keyword evidence="5" id="KW-0547">Nucleotide-binding</keyword>
<evidence type="ECO:0000256" key="5">
    <source>
        <dbReference type="ARBA" id="ARBA00022741"/>
    </source>
</evidence>
<dbReference type="Pfam" id="PF02518">
    <property type="entry name" value="HATPase_c"/>
    <property type="match status" value="1"/>
</dbReference>
<accession>A0ABS1VBR2</accession>
<dbReference type="GO" id="GO:0016301">
    <property type="term" value="F:kinase activity"/>
    <property type="evidence" value="ECO:0007669"/>
    <property type="project" value="UniProtKB-KW"/>
</dbReference>
<name>A0ABS1VBR2_9PROT</name>
<evidence type="ECO:0000256" key="1">
    <source>
        <dbReference type="ARBA" id="ARBA00000085"/>
    </source>
</evidence>
<protein>
    <recommendedName>
        <fullName evidence="2">histidine kinase</fullName>
        <ecNumber evidence="2">2.7.13.3</ecNumber>
    </recommendedName>
</protein>
<dbReference type="PROSITE" id="PS50109">
    <property type="entry name" value="HIS_KIN"/>
    <property type="match status" value="1"/>
</dbReference>
<gene>
    <name evidence="9" type="ORF">JMJ55_27700</name>
</gene>
<dbReference type="PANTHER" id="PTHR41523">
    <property type="entry name" value="TWO-COMPONENT SYSTEM SENSOR PROTEIN"/>
    <property type="match status" value="1"/>
</dbReference>
<dbReference type="InterPro" id="IPR003594">
    <property type="entry name" value="HATPase_dom"/>
</dbReference>
<keyword evidence="6 9" id="KW-0418">Kinase</keyword>
<dbReference type="Proteomes" id="UP000606490">
    <property type="component" value="Unassembled WGS sequence"/>
</dbReference>
<evidence type="ECO:0000256" key="6">
    <source>
        <dbReference type="ARBA" id="ARBA00022777"/>
    </source>
</evidence>
<dbReference type="InterPro" id="IPR036890">
    <property type="entry name" value="HATPase_C_sf"/>
</dbReference>
<feature type="domain" description="Histidine kinase" evidence="8">
    <location>
        <begin position="1"/>
        <end position="155"/>
    </location>
</feature>
<dbReference type="EMBL" id="JAEUXJ010000026">
    <property type="protein sequence ID" value="MBL6459114.1"/>
    <property type="molecule type" value="Genomic_DNA"/>
</dbReference>
<evidence type="ECO:0000259" key="8">
    <source>
        <dbReference type="PROSITE" id="PS50109"/>
    </source>
</evidence>
<evidence type="ECO:0000256" key="2">
    <source>
        <dbReference type="ARBA" id="ARBA00012438"/>
    </source>
</evidence>
<proteinExistence type="predicted"/>
<keyword evidence="3" id="KW-0597">Phosphoprotein</keyword>
<reference evidence="9 10" key="1">
    <citation type="submission" date="2021-01" db="EMBL/GenBank/DDBJ databases">
        <title>Belnapia mucosa sp. nov. and Belnapia arida sp. nov., isolated from the Tabernas Desert (Almeria, Spain).</title>
        <authorList>
            <person name="Molina-Menor E."/>
            <person name="Vidal-Verdu A."/>
            <person name="Calonge A."/>
            <person name="Satari L."/>
            <person name="Pereto Magraner J."/>
            <person name="Porcar Miralles M."/>
        </authorList>
    </citation>
    <scope>NUCLEOTIDE SEQUENCE [LARGE SCALE GENOMIC DNA]</scope>
    <source>
        <strain evidence="9 10">T6</strain>
    </source>
</reference>
<keyword evidence="7" id="KW-0067">ATP-binding</keyword>
<dbReference type="Gene3D" id="3.30.565.10">
    <property type="entry name" value="Histidine kinase-like ATPase, C-terminal domain"/>
    <property type="match status" value="1"/>
</dbReference>
<dbReference type="InterPro" id="IPR004358">
    <property type="entry name" value="Sig_transdc_His_kin-like_C"/>
</dbReference>